<dbReference type="EMBL" id="CM026421">
    <property type="protein sequence ID" value="KAG0590775.1"/>
    <property type="molecule type" value="Genomic_DNA"/>
</dbReference>
<dbReference type="AlphaFoldDB" id="A0A8T0J5G8"/>
<evidence type="ECO:0000313" key="2">
    <source>
        <dbReference type="Proteomes" id="UP000822688"/>
    </source>
</evidence>
<organism evidence="1 2">
    <name type="scientific">Ceratodon purpureus</name>
    <name type="common">Fire moss</name>
    <name type="synonym">Dicranum purpureum</name>
    <dbReference type="NCBI Taxonomy" id="3225"/>
    <lineage>
        <taxon>Eukaryota</taxon>
        <taxon>Viridiplantae</taxon>
        <taxon>Streptophyta</taxon>
        <taxon>Embryophyta</taxon>
        <taxon>Bryophyta</taxon>
        <taxon>Bryophytina</taxon>
        <taxon>Bryopsida</taxon>
        <taxon>Dicranidae</taxon>
        <taxon>Pseudoditrichales</taxon>
        <taxon>Ditrichaceae</taxon>
        <taxon>Ceratodon</taxon>
    </lineage>
</organism>
<reference evidence="1" key="1">
    <citation type="submission" date="2020-06" db="EMBL/GenBank/DDBJ databases">
        <title>WGS assembly of Ceratodon purpureus strain R40.</title>
        <authorList>
            <person name="Carey S.B."/>
            <person name="Jenkins J."/>
            <person name="Shu S."/>
            <person name="Lovell J.T."/>
            <person name="Sreedasyam A."/>
            <person name="Maumus F."/>
            <person name="Tiley G.P."/>
            <person name="Fernandez-Pozo N."/>
            <person name="Barry K."/>
            <person name="Chen C."/>
            <person name="Wang M."/>
            <person name="Lipzen A."/>
            <person name="Daum C."/>
            <person name="Saski C.A."/>
            <person name="Payton A.C."/>
            <person name="Mcbreen J.C."/>
            <person name="Conrad R.E."/>
            <person name="Kollar L.M."/>
            <person name="Olsson S."/>
            <person name="Huttunen S."/>
            <person name="Landis J.B."/>
            <person name="Wickett N.J."/>
            <person name="Johnson M.G."/>
            <person name="Rensing S.A."/>
            <person name="Grimwood J."/>
            <person name="Schmutz J."/>
            <person name="Mcdaniel S.F."/>
        </authorList>
    </citation>
    <scope>NUCLEOTIDE SEQUENCE</scope>
    <source>
        <strain evidence="1">R40</strain>
    </source>
</reference>
<comment type="caution">
    <text evidence="1">The sequence shown here is derived from an EMBL/GenBank/DDBJ whole genome shotgun (WGS) entry which is preliminary data.</text>
</comment>
<evidence type="ECO:0000313" key="1">
    <source>
        <dbReference type="EMBL" id="KAG0590775.1"/>
    </source>
</evidence>
<name>A0A8T0J5G8_CERPU</name>
<dbReference type="OrthoDB" id="1937973at2759"/>
<protein>
    <submittedName>
        <fullName evidence="1">Uncharacterized protein</fullName>
    </submittedName>
</protein>
<gene>
    <name evidence="1" type="ORF">KC19_1G125600</name>
</gene>
<accession>A0A8T0J5G8</accession>
<proteinExistence type="predicted"/>
<keyword evidence="2" id="KW-1185">Reference proteome</keyword>
<dbReference type="Proteomes" id="UP000822688">
    <property type="component" value="Chromosome 1"/>
</dbReference>
<sequence>MAMAACQAQCVQQSLNYLAQGTSSLEVRNRPATVSFTRTATKNVQGLSQRGKARLVICAAEGSGSCCGGSEGSSSGKQSCSSHGSKAPPPGVAGVGAEFENMVSRSTMQEFEKEYDTGEMQGTITRDVVADVMNEIPEILNASNEEKFVDVDAVLSEAMRLANEDFVFDEFEGTMV</sequence>